<dbReference type="RefSeq" id="WP_349582998.1">
    <property type="nucleotide sequence ID" value="NZ_JBEFLD010000001.1"/>
</dbReference>
<evidence type="ECO:0000313" key="3">
    <source>
        <dbReference type="Proteomes" id="UP001433638"/>
    </source>
</evidence>
<dbReference type="Gene3D" id="1.40.20.10">
    <property type="entry name" value="CHAD domain"/>
    <property type="match status" value="1"/>
</dbReference>
<keyword evidence="3" id="KW-1185">Reference proteome</keyword>
<dbReference type="InterPro" id="IPR038186">
    <property type="entry name" value="CHAD_dom_sf"/>
</dbReference>
<comment type="caution">
    <text evidence="2">The sequence shown here is derived from an EMBL/GenBank/DDBJ whole genome shotgun (WGS) entry which is preliminary data.</text>
</comment>
<dbReference type="PANTHER" id="PTHR39339">
    <property type="entry name" value="SLR1444 PROTEIN"/>
    <property type="match status" value="1"/>
</dbReference>
<evidence type="ECO:0000313" key="2">
    <source>
        <dbReference type="EMBL" id="MEQ6289274.1"/>
    </source>
</evidence>
<dbReference type="SMART" id="SM00880">
    <property type="entry name" value="CHAD"/>
    <property type="match status" value="1"/>
</dbReference>
<protein>
    <submittedName>
        <fullName evidence="2">CHAD domain-containing protein</fullName>
    </submittedName>
</protein>
<organism evidence="2 3">
    <name type="scientific">Vogesella oryzagri</name>
    <dbReference type="NCBI Taxonomy" id="3160864"/>
    <lineage>
        <taxon>Bacteria</taxon>
        <taxon>Pseudomonadati</taxon>
        <taxon>Pseudomonadota</taxon>
        <taxon>Betaproteobacteria</taxon>
        <taxon>Neisseriales</taxon>
        <taxon>Chromobacteriaceae</taxon>
        <taxon>Vogesella</taxon>
    </lineage>
</organism>
<proteinExistence type="predicted"/>
<evidence type="ECO:0000259" key="1">
    <source>
        <dbReference type="PROSITE" id="PS51708"/>
    </source>
</evidence>
<sequence>MKPVSPRRVLRQRLRLLLAHIRNTLPQLADSAAQEALHALRIALRQLRSLLRVLQALPHGRPLRALARQLAAFTRTSNDWRDREVRLQQLQRLAAEADSARFAAWRRHEAFAIGAGKLQLAQQQGELDTLLAAIEHVCLPLLHARPGRLQRRVRQALRDSRQRYRRARRQWRQQPDSTGRVHALRLQAKRLRYQVDVCEDLLGKRWRRRAERARGDQQQLGELRDHQLLLASIQRDAVPLPAVLRQRLGLPG</sequence>
<gene>
    <name evidence="2" type="ORF">ABNW52_01440</name>
</gene>
<dbReference type="Proteomes" id="UP001433638">
    <property type="component" value="Unassembled WGS sequence"/>
</dbReference>
<reference evidence="2" key="1">
    <citation type="submission" date="2024-06" db="EMBL/GenBank/DDBJ databases">
        <title>Genome sequence of Vogesella sp. MAHUQ-64.</title>
        <authorList>
            <person name="Huq M.A."/>
        </authorList>
    </citation>
    <scope>NUCLEOTIDE SEQUENCE</scope>
    <source>
        <strain evidence="2">MAHUQ-64</strain>
    </source>
</reference>
<dbReference type="InterPro" id="IPR007899">
    <property type="entry name" value="CHAD_dom"/>
</dbReference>
<dbReference type="PANTHER" id="PTHR39339:SF1">
    <property type="entry name" value="CHAD DOMAIN-CONTAINING PROTEIN"/>
    <property type="match status" value="1"/>
</dbReference>
<dbReference type="EMBL" id="JBEFLD010000001">
    <property type="protein sequence ID" value="MEQ6289274.1"/>
    <property type="molecule type" value="Genomic_DNA"/>
</dbReference>
<name>A0ABV1M2U7_9NEIS</name>
<dbReference type="Pfam" id="PF05235">
    <property type="entry name" value="CHAD"/>
    <property type="match status" value="1"/>
</dbReference>
<dbReference type="PROSITE" id="PS51708">
    <property type="entry name" value="CHAD"/>
    <property type="match status" value="1"/>
</dbReference>
<accession>A0ABV1M2U7</accession>
<feature type="domain" description="CHAD" evidence="1">
    <location>
        <begin position="3"/>
        <end position="252"/>
    </location>
</feature>